<dbReference type="InterPro" id="IPR016024">
    <property type="entry name" value="ARM-type_fold"/>
</dbReference>
<proteinExistence type="predicted"/>
<evidence type="ECO:0000313" key="4">
    <source>
        <dbReference type="Proteomes" id="UP000094869"/>
    </source>
</evidence>
<evidence type="ECO:0000313" key="3">
    <source>
        <dbReference type="EMBL" id="ODR45088.1"/>
    </source>
</evidence>
<organism evidence="3 4">
    <name type="scientific">Eisenbergiella tayi</name>
    <dbReference type="NCBI Taxonomy" id="1432052"/>
    <lineage>
        <taxon>Bacteria</taxon>
        <taxon>Bacillati</taxon>
        <taxon>Bacillota</taxon>
        <taxon>Clostridia</taxon>
        <taxon>Lachnospirales</taxon>
        <taxon>Lachnospiraceae</taxon>
        <taxon>Eisenbergiella</taxon>
    </lineage>
</organism>
<gene>
    <name evidence="3" type="ORF">BEI63_30585</name>
</gene>
<keyword evidence="2" id="KW-0472">Membrane</keyword>
<keyword evidence="4" id="KW-1185">Reference proteome</keyword>
<keyword evidence="2" id="KW-0812">Transmembrane</keyword>
<dbReference type="InterPro" id="IPR011989">
    <property type="entry name" value="ARM-like"/>
</dbReference>
<keyword evidence="2" id="KW-1133">Transmembrane helix</keyword>
<evidence type="ECO:0008006" key="5">
    <source>
        <dbReference type="Google" id="ProtNLM"/>
    </source>
</evidence>
<protein>
    <recommendedName>
        <fullName evidence="5">Chromosome partition protein Smc</fullName>
    </recommendedName>
</protein>
<reference evidence="3 4" key="1">
    <citation type="submission" date="2016-08" db="EMBL/GenBank/DDBJ databases">
        <title>Characterization of Isolates of Eisenbergiella tayi Derived from Blood Cultures, Using Whole Genome Sequencing.</title>
        <authorList>
            <person name="Bernier A.-M."/>
            <person name="Burdz T."/>
            <person name="Wiebe D."/>
            <person name="Bernard K."/>
        </authorList>
    </citation>
    <scope>NUCLEOTIDE SEQUENCE [LARGE SCALE GENOMIC DNA]</scope>
    <source>
        <strain evidence="3 4">NML120146</strain>
    </source>
</reference>
<dbReference type="EMBL" id="MEHD01000054">
    <property type="protein sequence ID" value="ODR45088.1"/>
    <property type="molecule type" value="Genomic_DNA"/>
</dbReference>
<feature type="transmembrane region" description="Helical" evidence="2">
    <location>
        <begin position="751"/>
        <end position="771"/>
    </location>
</feature>
<dbReference type="Proteomes" id="UP000094869">
    <property type="component" value="Unassembled WGS sequence"/>
</dbReference>
<dbReference type="SUPFAM" id="SSF48371">
    <property type="entry name" value="ARM repeat"/>
    <property type="match status" value="1"/>
</dbReference>
<feature type="transmembrane region" description="Helical" evidence="2">
    <location>
        <begin position="719"/>
        <end position="739"/>
    </location>
</feature>
<comment type="caution">
    <text evidence="3">The sequence shown here is derived from an EMBL/GenBank/DDBJ whole genome shotgun (WGS) entry which is preliminary data.</text>
</comment>
<feature type="coiled-coil region" evidence="1">
    <location>
        <begin position="61"/>
        <end position="114"/>
    </location>
</feature>
<evidence type="ECO:0000256" key="2">
    <source>
        <dbReference type="SAM" id="Phobius"/>
    </source>
</evidence>
<accession>A0ABX3AAW7</accession>
<sequence length="934" mass="97881">MGKALKGITVEINGSTENLVKALEKPNAEAASLQKELKGVNSLLKLDPKNTELLEQKQVLLKQAVQQTEEKMKLLTEAEKQMAAAGKDVNDDAYRDLQREIAATAQKLDSLKSQISTFDKMKTGAQNFGKSLANIAQKIPGVNKLTTAFGNAKQKITETVKESKTVKTIGTAVDGARQKVEAFKNAHPAVQKVADAFGKAKAAAGDLAGKMPSVTQVVQAAGSAATTAAKGGWSVLTTTVGGTIKAFTTFSAAAATAMVAITKGAVENYGDYEQLVGGVETLFGAGGQSLSEYAKGVGKTTTEAKDEYNNLIKAQEAVIEKANGAYKTAGMSANDYMETVTSMSAALIQSLDGDTVAAAEKADMAITDMSDNANKMGSDIESIKNAYSGFAKANYTMLDNLKLGYGGTKEEMQRLLDDATKISGVKYDISQYGDIVDAIHVVQTEMGITGTTAKEAATTIQGSIASAKAAWTNLQTGLADENADLDALVGELVDSVVTVIDNIAPRVMAAVPRILQAVPQLITGLSGAAKELAGEAKGLGQSLIEPLTNSFFTLIQTAIEMLPQLLPEVLNAAVTLFTGILQGLNQTIPQLAAILPQLITTITSTITQNLPSIISEGAMILVNLINGITQAIPTLIQSIVDLIPVIVQAIAENLPQIVEAGLNLLVSLITGIVQAIPQLVDMLPTIITTIITVIIQSLPQILDAGVQILTALVNGLIQAIPQLIAMLPTIITTIINVLIQNLPQIISAGIQLIGALISGLIQAIPVLVAAIPQIVTAIFTTFKNVNWGELGSNIISGIKDGVVNAAKNLASAVADAAKSALDAAKEALGIHSPSRVFRDQVGKQMAAGQLIGYEEGMEDNADAFAKASRKSVPTTIDGYIAAGSGSNRQTAQQGQQGGFTQNVNIYSPRELSPSETARQTRNATRQMVLKLKPT</sequence>
<keyword evidence="1" id="KW-0175">Coiled coil</keyword>
<dbReference type="RefSeq" id="WP_069408920.1">
    <property type="nucleotide sequence ID" value="NZ_MEHD01000054.1"/>
</dbReference>
<evidence type="ECO:0000256" key="1">
    <source>
        <dbReference type="SAM" id="Coils"/>
    </source>
</evidence>
<name>A0ABX3AAW7_9FIRM</name>
<dbReference type="Gene3D" id="1.25.10.10">
    <property type="entry name" value="Leucine-rich Repeat Variant"/>
    <property type="match status" value="1"/>
</dbReference>